<protein>
    <submittedName>
        <fullName evidence="1">Uncharacterized protein</fullName>
    </submittedName>
</protein>
<name>A0A1B1N0U5_9BACL</name>
<dbReference type="Proteomes" id="UP000092573">
    <property type="component" value="Chromosome"/>
</dbReference>
<accession>A0A1B1N0U5</accession>
<sequence length="85" mass="9463">MNLKKINSGAFEPGRLACRLLLGLVLLSLPLTGCEPMVPNQETLLRQTEYDLQDDGENADLPVIEDVYHQSVHEDVYGADQLKLP</sequence>
<dbReference type="STRING" id="1462996.AWM70_10870"/>
<evidence type="ECO:0000313" key="2">
    <source>
        <dbReference type="Proteomes" id="UP000092573"/>
    </source>
</evidence>
<dbReference type="AlphaFoldDB" id="A0A1B1N0U5"/>
<dbReference type="OrthoDB" id="2628898at2"/>
<dbReference type="RefSeq" id="WP_068696311.1">
    <property type="nucleotide sequence ID" value="NZ_CP014167.1"/>
</dbReference>
<dbReference type="KEGG" id="pyg:AWM70_10870"/>
<gene>
    <name evidence="1" type="ORF">AWM70_10870</name>
</gene>
<dbReference type="EMBL" id="CP014167">
    <property type="protein sequence ID" value="ANS75043.1"/>
    <property type="molecule type" value="Genomic_DNA"/>
</dbReference>
<evidence type="ECO:0000313" key="1">
    <source>
        <dbReference type="EMBL" id="ANS75043.1"/>
    </source>
</evidence>
<proteinExistence type="predicted"/>
<keyword evidence="2" id="KW-1185">Reference proteome</keyword>
<organism evidence="1 2">
    <name type="scientific">Paenibacillus yonginensis</name>
    <dbReference type="NCBI Taxonomy" id="1462996"/>
    <lineage>
        <taxon>Bacteria</taxon>
        <taxon>Bacillati</taxon>
        <taxon>Bacillota</taxon>
        <taxon>Bacilli</taxon>
        <taxon>Bacillales</taxon>
        <taxon>Paenibacillaceae</taxon>
        <taxon>Paenibacillus</taxon>
    </lineage>
</organism>
<reference evidence="1 2" key="1">
    <citation type="submission" date="2016-01" db="EMBL/GenBank/DDBJ databases">
        <title>Complete Genome Sequence of Paenibacillus yonginensis DCY84, a novel Plant Growth-Promoting Bacteria with Elicitation of Induced Systemic Resistance.</title>
        <authorList>
            <person name="Kim Y.J."/>
            <person name="Yang D.C."/>
            <person name="Sukweenadhi J."/>
        </authorList>
    </citation>
    <scope>NUCLEOTIDE SEQUENCE [LARGE SCALE GENOMIC DNA]</scope>
    <source>
        <strain evidence="1 2">DCY84</strain>
    </source>
</reference>